<evidence type="ECO:0000313" key="3">
    <source>
        <dbReference type="EMBL" id="MFC4819917.1"/>
    </source>
</evidence>
<proteinExistence type="predicted"/>
<feature type="domain" description="PDZ" evidence="2">
    <location>
        <begin position="77"/>
        <end position="139"/>
    </location>
</feature>
<dbReference type="SMART" id="SM00228">
    <property type="entry name" value="PDZ"/>
    <property type="match status" value="1"/>
</dbReference>
<dbReference type="EMBL" id="JBHSHD010000006">
    <property type="protein sequence ID" value="MFC4819917.1"/>
    <property type="molecule type" value="Genomic_DNA"/>
</dbReference>
<keyword evidence="4" id="KW-1185">Reference proteome</keyword>
<accession>A0ABV9QSB0</accession>
<dbReference type="InterPro" id="IPR001478">
    <property type="entry name" value="PDZ"/>
</dbReference>
<dbReference type="PROSITE" id="PS50106">
    <property type="entry name" value="PDZ"/>
    <property type="match status" value="1"/>
</dbReference>
<reference evidence="4" key="1">
    <citation type="journal article" date="2019" name="Int. J. Syst. Evol. Microbiol.">
        <title>The Global Catalogue of Microorganisms (GCM) 10K type strain sequencing project: providing services to taxonomists for standard genome sequencing and annotation.</title>
        <authorList>
            <consortium name="The Broad Institute Genomics Platform"/>
            <consortium name="The Broad Institute Genome Sequencing Center for Infectious Disease"/>
            <person name="Wu L."/>
            <person name="Ma J."/>
        </authorList>
    </citation>
    <scope>NUCLEOTIDE SEQUENCE [LARGE SCALE GENOMIC DNA]</scope>
    <source>
        <strain evidence="4">CCUG 30340</strain>
    </source>
</reference>
<dbReference type="Pfam" id="PF17820">
    <property type="entry name" value="PDZ_6"/>
    <property type="match status" value="1"/>
</dbReference>
<dbReference type="Proteomes" id="UP001595886">
    <property type="component" value="Unassembled WGS sequence"/>
</dbReference>
<feature type="chain" id="PRO_5045062815" evidence="1">
    <location>
        <begin position="30"/>
        <end position="330"/>
    </location>
</feature>
<dbReference type="SUPFAM" id="SSF50156">
    <property type="entry name" value="PDZ domain-like"/>
    <property type="match status" value="1"/>
</dbReference>
<evidence type="ECO:0000313" key="4">
    <source>
        <dbReference type="Proteomes" id="UP001595886"/>
    </source>
</evidence>
<gene>
    <name evidence="3" type="ORF">ACFO6Q_06260</name>
</gene>
<evidence type="ECO:0000256" key="1">
    <source>
        <dbReference type="SAM" id="SignalP"/>
    </source>
</evidence>
<comment type="caution">
    <text evidence="3">The sequence shown here is derived from an EMBL/GenBank/DDBJ whole genome shotgun (WGS) entry which is preliminary data.</text>
</comment>
<dbReference type="Gene3D" id="2.30.42.10">
    <property type="match status" value="1"/>
</dbReference>
<dbReference type="RefSeq" id="WP_380019726.1">
    <property type="nucleotide sequence ID" value="NZ_JBHSHD010000006.1"/>
</dbReference>
<name>A0ABV9QSB0_9GAMM</name>
<evidence type="ECO:0000259" key="2">
    <source>
        <dbReference type="PROSITE" id="PS50106"/>
    </source>
</evidence>
<protein>
    <submittedName>
        <fullName evidence="3">PDZ domain-containing protein</fullName>
    </submittedName>
</protein>
<feature type="signal peptide" evidence="1">
    <location>
        <begin position="1"/>
        <end position="29"/>
    </location>
</feature>
<sequence>MRIDEAGMRKRVPCLALAMLFALVGGANAEDGARTAASSEATRGSNPAVEQRLREELRALVAELVESGAFGDRSAQEISLAIDAPAQRVSNLGLLVDSAHAADDGLHVLAVTPGGSAERMGLRAGDVLLALNGTRLAGVAGAAAILRRSVDELPNGSPLVFEARRDGRTQTFSGKLSSVELPAMHLSIGGGAKPAASTGSPAAVPPIAAAQGCGRLSDFDVAPRQQQLHAAKILSIDGAVPGPGGSKSYEVPAGHHVLKIAERIESRYLAFNDRLRNSGPDSRHKTLEVDVEPNTTLFVAARLDDAKRNEWRDGAYWEPVVWRTSPESCD</sequence>
<dbReference type="InterPro" id="IPR036034">
    <property type="entry name" value="PDZ_sf"/>
</dbReference>
<organism evidence="3 4">
    <name type="scientific">Dokdonella ginsengisoli</name>
    <dbReference type="NCBI Taxonomy" id="363846"/>
    <lineage>
        <taxon>Bacteria</taxon>
        <taxon>Pseudomonadati</taxon>
        <taxon>Pseudomonadota</taxon>
        <taxon>Gammaproteobacteria</taxon>
        <taxon>Lysobacterales</taxon>
        <taxon>Rhodanobacteraceae</taxon>
        <taxon>Dokdonella</taxon>
    </lineage>
</organism>
<keyword evidence="1" id="KW-0732">Signal</keyword>
<dbReference type="InterPro" id="IPR041489">
    <property type="entry name" value="PDZ_6"/>
</dbReference>